<evidence type="ECO:0000256" key="3">
    <source>
        <dbReference type="SAM" id="MobiDB-lite"/>
    </source>
</evidence>
<comment type="caution">
    <text evidence="5">The sequence shown here is derived from an EMBL/GenBank/DDBJ whole genome shotgun (WGS) entry which is preliminary data.</text>
</comment>
<dbReference type="Proteomes" id="UP001152803">
    <property type="component" value="Unassembled WGS sequence"/>
</dbReference>
<dbReference type="OrthoDB" id="7930731at2759"/>
<reference evidence="5" key="1">
    <citation type="journal article" date="2023" name="Science">
        <title>Genome structures resolve the early diversification of teleost fishes.</title>
        <authorList>
            <person name="Parey E."/>
            <person name="Louis A."/>
            <person name="Montfort J."/>
            <person name="Bouchez O."/>
            <person name="Roques C."/>
            <person name="Iampietro C."/>
            <person name="Lluch J."/>
            <person name="Castinel A."/>
            <person name="Donnadieu C."/>
            <person name="Desvignes T."/>
            <person name="Floi Bucao C."/>
            <person name="Jouanno E."/>
            <person name="Wen M."/>
            <person name="Mejri S."/>
            <person name="Dirks R."/>
            <person name="Jansen H."/>
            <person name="Henkel C."/>
            <person name="Chen W.J."/>
            <person name="Zahm M."/>
            <person name="Cabau C."/>
            <person name="Klopp C."/>
            <person name="Thompson A.W."/>
            <person name="Robinson-Rechavi M."/>
            <person name="Braasch I."/>
            <person name="Lecointre G."/>
            <person name="Bobe J."/>
            <person name="Postlethwait J.H."/>
            <person name="Berthelot C."/>
            <person name="Roest Crollius H."/>
            <person name="Guiguen Y."/>
        </authorList>
    </citation>
    <scope>NUCLEOTIDE SEQUENCE</scope>
    <source>
        <strain evidence="5">Concon-B</strain>
    </source>
</reference>
<organism evidence="5 6">
    <name type="scientific">Conger conger</name>
    <name type="common">Conger eel</name>
    <name type="synonym">Muraena conger</name>
    <dbReference type="NCBI Taxonomy" id="82655"/>
    <lineage>
        <taxon>Eukaryota</taxon>
        <taxon>Metazoa</taxon>
        <taxon>Chordata</taxon>
        <taxon>Craniata</taxon>
        <taxon>Vertebrata</taxon>
        <taxon>Euteleostomi</taxon>
        <taxon>Actinopterygii</taxon>
        <taxon>Neopterygii</taxon>
        <taxon>Teleostei</taxon>
        <taxon>Anguilliformes</taxon>
        <taxon>Congridae</taxon>
        <taxon>Conger</taxon>
    </lineage>
</organism>
<evidence type="ECO:0000313" key="5">
    <source>
        <dbReference type="EMBL" id="KAJ8245731.1"/>
    </source>
</evidence>
<feature type="compositionally biased region" description="Basic and acidic residues" evidence="3">
    <location>
        <begin position="230"/>
        <end position="242"/>
    </location>
</feature>
<feature type="domain" description="DDE Tnp4" evidence="4">
    <location>
        <begin position="54"/>
        <end position="84"/>
    </location>
</feature>
<keyword evidence="6" id="KW-1185">Reference proteome</keyword>
<evidence type="ECO:0000256" key="1">
    <source>
        <dbReference type="ARBA" id="ARBA00001968"/>
    </source>
</evidence>
<feature type="compositionally biased region" description="Low complexity" evidence="3">
    <location>
        <begin position="289"/>
        <end position="302"/>
    </location>
</feature>
<keyword evidence="2" id="KW-0479">Metal-binding</keyword>
<protein>
    <recommendedName>
        <fullName evidence="4">DDE Tnp4 domain-containing protein</fullName>
    </recommendedName>
</protein>
<dbReference type="InterPro" id="IPR027806">
    <property type="entry name" value="HARBI1_dom"/>
</dbReference>
<gene>
    <name evidence="5" type="ORF">COCON_G00235370</name>
</gene>
<feature type="region of interest" description="Disordered" evidence="3">
    <location>
        <begin position="217"/>
        <end position="302"/>
    </location>
</feature>
<dbReference type="GO" id="GO:0046872">
    <property type="term" value="F:metal ion binding"/>
    <property type="evidence" value="ECO:0007669"/>
    <property type="project" value="UniProtKB-KW"/>
</dbReference>
<proteinExistence type="predicted"/>
<evidence type="ECO:0000256" key="2">
    <source>
        <dbReference type="ARBA" id="ARBA00022723"/>
    </source>
</evidence>
<dbReference type="Pfam" id="PF13359">
    <property type="entry name" value="DDE_Tnp_4"/>
    <property type="match status" value="1"/>
</dbReference>
<evidence type="ECO:0000259" key="4">
    <source>
        <dbReference type="Pfam" id="PF13359"/>
    </source>
</evidence>
<dbReference type="AlphaFoldDB" id="A0A9Q1CUH3"/>
<comment type="cofactor">
    <cofactor evidence="1">
        <name>a divalent metal cation</name>
        <dbReference type="ChEBI" id="CHEBI:60240"/>
    </cofactor>
</comment>
<sequence length="302" mass="32305">TWEVNIQLKLQEMERACRQICGNQGLGPLSPRLAYVLGGVIGLVHLYINFPYTSAEERNYNMRHSQARAVVERTIGLFKGRWPCGCDASLVKTQKDCIGEDPAAAGGLSCTSLFQVITDEGGARDGARDETDTRLLSSMAVGTVVSVLHAVRADFSQTVEFSRATRDGMMAFIHTELQSNVGSPQALKGALCSKEANTTAAIATAVTAAVRQLRQDTQAFSSPSATPAPIRDEAITGRSEEVKPEDEEDKAAGPLLGDLGTADPQVAVMEMQDGRPRAPPPSPRQTLKPPASSPLWSLLSLA</sequence>
<feature type="non-terminal residue" evidence="5">
    <location>
        <position position="1"/>
    </location>
</feature>
<evidence type="ECO:0000313" key="6">
    <source>
        <dbReference type="Proteomes" id="UP001152803"/>
    </source>
</evidence>
<dbReference type="EMBL" id="JAFJMO010000940">
    <property type="protein sequence ID" value="KAJ8245731.1"/>
    <property type="molecule type" value="Genomic_DNA"/>
</dbReference>
<name>A0A9Q1CUH3_CONCO</name>
<accession>A0A9Q1CUH3</accession>